<dbReference type="STRING" id="1603555.SU86_001020"/>
<sequence>MYSGELEVQAKRKAIAVLQDEINRILNAARELATLPALIMKKDKAGIKAVNEQISSIEEEVENLRRKITREVADVGGLIMNRENLLNTAYTMDEIAGYITGIAFKLSNIKPATLKSAKIDEDISELIELLVDEVYKLNEIVRGLNTNTANAIELAQETQKIEREIDRKYRQAVIKALDEITNTKELLLVKDVIQGIEEMSDKCQQVSDSFIMLALSL</sequence>
<dbReference type="Proteomes" id="UP000266745">
    <property type="component" value="Chromosome"/>
</dbReference>
<reference evidence="3 4" key="1">
    <citation type="journal article" date="2016" name="Sci. Rep.">
        <title>A novel ammonia-oxidizing archaeon from wastewater treatment plant: Its enrichment, physiological and genomic characteristics.</title>
        <authorList>
            <person name="Li Y."/>
            <person name="Ding K."/>
            <person name="Wen X."/>
            <person name="Zhang B."/>
            <person name="Shen B."/>
            <person name="Yang Y."/>
        </authorList>
    </citation>
    <scope>NUCLEOTIDE SEQUENCE [LARGE SCALE GENOMIC DNA]</scope>
    <source>
        <strain evidence="3 4">SAT1</strain>
    </source>
</reference>
<organism evidence="3 4">
    <name type="scientific">Candidatus Nitrosotenuis cloacae</name>
    <dbReference type="NCBI Taxonomy" id="1603555"/>
    <lineage>
        <taxon>Archaea</taxon>
        <taxon>Nitrososphaerota</taxon>
        <taxon>Candidatus Nitrosotenuis</taxon>
    </lineage>
</organism>
<dbReference type="OrthoDB" id="9933at2157"/>
<comment type="similarity">
    <text evidence="1">Belongs to the UPF0111 family.</text>
</comment>
<proteinExistence type="inferred from homology"/>
<dbReference type="Gene3D" id="1.20.58.220">
    <property type="entry name" value="Phosphate transport system protein phou homolog 2, domain 2"/>
    <property type="match status" value="1"/>
</dbReference>
<dbReference type="KEGG" id="tah:SU86_001020"/>
<keyword evidence="2" id="KW-0175">Coiled coil</keyword>
<feature type="coiled-coil region" evidence="2">
    <location>
        <begin position="8"/>
        <end position="74"/>
    </location>
</feature>
<accession>A0A3G1AZ80</accession>
<evidence type="ECO:0000256" key="2">
    <source>
        <dbReference type="SAM" id="Coils"/>
    </source>
</evidence>
<dbReference type="GeneID" id="24874959"/>
<dbReference type="InterPro" id="IPR018445">
    <property type="entry name" value="Put_Phosphate_transp_reg"/>
</dbReference>
<dbReference type="RefSeq" id="WP_048187681.1">
    <property type="nucleotide sequence ID" value="NZ_CP011097.1"/>
</dbReference>
<gene>
    <name evidence="3" type="ORF">SU86_001020</name>
</gene>
<name>A0A3G1AZ80_9ARCH</name>
<dbReference type="SUPFAM" id="SSF109755">
    <property type="entry name" value="PhoU-like"/>
    <property type="match status" value="1"/>
</dbReference>
<evidence type="ECO:0000313" key="3">
    <source>
        <dbReference type="EMBL" id="AJZ75200.1"/>
    </source>
</evidence>
<evidence type="ECO:0000256" key="1">
    <source>
        <dbReference type="ARBA" id="ARBA00008591"/>
    </source>
</evidence>
<dbReference type="InterPro" id="IPR002727">
    <property type="entry name" value="DUF47"/>
</dbReference>
<keyword evidence="4" id="KW-1185">Reference proteome</keyword>
<dbReference type="PANTHER" id="PTHR36536">
    <property type="entry name" value="UPF0111 PROTEIN HI_1603"/>
    <property type="match status" value="1"/>
</dbReference>
<dbReference type="PANTHER" id="PTHR36536:SF3">
    <property type="entry name" value="UPF0111 PROTEIN HI_1603"/>
    <property type="match status" value="1"/>
</dbReference>
<evidence type="ECO:0000313" key="4">
    <source>
        <dbReference type="Proteomes" id="UP000266745"/>
    </source>
</evidence>
<protein>
    <submittedName>
        <fullName evidence="3">Phosphate transport regulator</fullName>
    </submittedName>
</protein>
<dbReference type="Pfam" id="PF01865">
    <property type="entry name" value="PhoU_div"/>
    <property type="match status" value="1"/>
</dbReference>
<dbReference type="InterPro" id="IPR038078">
    <property type="entry name" value="PhoU-like_sf"/>
</dbReference>
<dbReference type="AlphaFoldDB" id="A0A3G1AZ80"/>
<dbReference type="EMBL" id="CP011097">
    <property type="protein sequence ID" value="AJZ75200.1"/>
    <property type="molecule type" value="Genomic_DNA"/>
</dbReference>